<evidence type="ECO:0000256" key="28">
    <source>
        <dbReference type="ARBA" id="ARBA00047983"/>
    </source>
</evidence>
<dbReference type="Gene3D" id="1.10.630.10">
    <property type="entry name" value="Cytochrome P450"/>
    <property type="match status" value="1"/>
</dbReference>
<dbReference type="GO" id="GO:0006695">
    <property type="term" value="P:cholesterol biosynthetic process"/>
    <property type="evidence" value="ECO:0007669"/>
    <property type="project" value="UniProtKB-KW"/>
</dbReference>
<evidence type="ECO:0000256" key="33">
    <source>
        <dbReference type="ARBA" id="ARBA00048866"/>
    </source>
</evidence>
<accession>A0A1D1VR05</accession>
<keyword evidence="17" id="KW-0443">Lipid metabolism</keyword>
<evidence type="ECO:0000256" key="7">
    <source>
        <dbReference type="ARBA" id="ARBA00022617"/>
    </source>
</evidence>
<evidence type="ECO:0000256" key="13">
    <source>
        <dbReference type="ARBA" id="ARBA00023002"/>
    </source>
</evidence>
<dbReference type="EMBL" id="BDGG01000008">
    <property type="protein sequence ID" value="GAV02158.1"/>
    <property type="molecule type" value="Genomic_DNA"/>
</dbReference>
<comment type="catalytic activity">
    <reaction evidence="27">
        <text>a 14alpha-methyl steroid + 3 reduced [NADPH--hemoprotein reductase] + 3 O2 = a Delta(14) steroid + formate + 3 oxidized [NADPH--hemoprotein reductase] + 4 H2O + 4 H(+)</text>
        <dbReference type="Rhea" id="RHEA:54028"/>
        <dbReference type="Rhea" id="RHEA-COMP:11964"/>
        <dbReference type="Rhea" id="RHEA-COMP:11965"/>
        <dbReference type="ChEBI" id="CHEBI:15377"/>
        <dbReference type="ChEBI" id="CHEBI:15378"/>
        <dbReference type="ChEBI" id="CHEBI:15379"/>
        <dbReference type="ChEBI" id="CHEBI:15740"/>
        <dbReference type="ChEBI" id="CHEBI:57618"/>
        <dbReference type="ChEBI" id="CHEBI:58210"/>
        <dbReference type="ChEBI" id="CHEBI:138029"/>
        <dbReference type="ChEBI" id="CHEBI:138031"/>
        <dbReference type="EC" id="1.14.14.154"/>
    </reaction>
    <physiologicalReaction direction="left-to-right" evidence="27">
        <dbReference type="Rhea" id="RHEA:54029"/>
    </physiologicalReaction>
</comment>
<comment type="catalytic activity">
    <reaction evidence="29">
        <text>32-oxo-24,25-dihydrolanosterol + reduced [NADPH--hemoprotein reductase] + O2 = 4,4-dimethyl-8,14-cholestadien-3beta-ol + formate + oxidized [NADPH--hemoprotein reductase] + H2O + 2 H(+)</text>
        <dbReference type="Rhea" id="RHEA:75083"/>
        <dbReference type="Rhea" id="RHEA-COMP:11964"/>
        <dbReference type="Rhea" id="RHEA-COMP:11965"/>
        <dbReference type="ChEBI" id="CHEBI:15377"/>
        <dbReference type="ChEBI" id="CHEBI:15378"/>
        <dbReference type="ChEBI" id="CHEBI:15379"/>
        <dbReference type="ChEBI" id="CHEBI:15740"/>
        <dbReference type="ChEBI" id="CHEBI:57618"/>
        <dbReference type="ChEBI" id="CHEBI:58210"/>
        <dbReference type="ChEBI" id="CHEBI:78904"/>
        <dbReference type="ChEBI" id="CHEBI:87060"/>
    </reaction>
    <physiologicalReaction direction="left-to-right" evidence="29">
        <dbReference type="Rhea" id="RHEA:75084"/>
    </physiologicalReaction>
</comment>
<dbReference type="OrthoDB" id="1055148at2759"/>
<evidence type="ECO:0000256" key="37">
    <source>
        <dbReference type="RuleBase" id="RU000461"/>
    </source>
</evidence>
<keyword evidence="12 38" id="KW-1133">Transmembrane helix</keyword>
<comment type="catalytic activity">
    <reaction evidence="34">
        <text>lanosterol + reduced [NADPH--hemoprotein reductase] + O2 = 32-hydroxylanosterol + oxidized [NADPH--hemoprotein reductase] + H2O + H(+)</text>
        <dbReference type="Rhea" id="RHEA:75103"/>
        <dbReference type="Rhea" id="RHEA-COMP:11964"/>
        <dbReference type="Rhea" id="RHEA-COMP:11965"/>
        <dbReference type="ChEBI" id="CHEBI:15377"/>
        <dbReference type="ChEBI" id="CHEBI:15378"/>
        <dbReference type="ChEBI" id="CHEBI:15379"/>
        <dbReference type="ChEBI" id="CHEBI:16521"/>
        <dbReference type="ChEBI" id="CHEBI:57618"/>
        <dbReference type="ChEBI" id="CHEBI:58210"/>
        <dbReference type="ChEBI" id="CHEBI:166806"/>
    </reaction>
    <physiologicalReaction direction="left-to-right" evidence="34">
        <dbReference type="Rhea" id="RHEA:75104"/>
    </physiologicalReaction>
</comment>
<evidence type="ECO:0000256" key="35">
    <source>
        <dbReference type="ARBA" id="ARBA00049450"/>
    </source>
</evidence>
<evidence type="ECO:0000256" key="14">
    <source>
        <dbReference type="ARBA" id="ARBA00023004"/>
    </source>
</evidence>
<evidence type="ECO:0000256" key="4">
    <source>
        <dbReference type="ARBA" id="ARBA00010617"/>
    </source>
</evidence>
<dbReference type="GO" id="GO:0008398">
    <property type="term" value="F:sterol 14-demethylase activity"/>
    <property type="evidence" value="ECO:0007669"/>
    <property type="project" value="UniProtKB-EC"/>
</dbReference>
<keyword evidence="11" id="KW-0256">Endoplasmic reticulum</keyword>
<dbReference type="PROSITE" id="PS00086">
    <property type="entry name" value="CYTOCHROME_P450"/>
    <property type="match status" value="1"/>
</dbReference>
<proteinExistence type="inferred from homology"/>
<comment type="catalytic activity">
    <reaction evidence="32">
        <text>24,25-dihydrolanosterol + 3 reduced [NADPH--hemoprotein reductase] + 3 O2 = 4,4-dimethyl-8,14-cholestadien-3beta-ol + formate + 3 oxidized [NADPH--hemoprotein reductase] + 4 H2O + 4 H(+)</text>
        <dbReference type="Rhea" id="RHEA:45960"/>
        <dbReference type="Rhea" id="RHEA-COMP:11964"/>
        <dbReference type="Rhea" id="RHEA-COMP:11965"/>
        <dbReference type="ChEBI" id="CHEBI:15377"/>
        <dbReference type="ChEBI" id="CHEBI:15378"/>
        <dbReference type="ChEBI" id="CHEBI:15379"/>
        <dbReference type="ChEBI" id="CHEBI:15740"/>
        <dbReference type="ChEBI" id="CHEBI:28113"/>
        <dbReference type="ChEBI" id="CHEBI:57618"/>
        <dbReference type="ChEBI" id="CHEBI:58210"/>
        <dbReference type="ChEBI" id="CHEBI:78904"/>
    </reaction>
    <physiologicalReaction direction="left-to-right" evidence="32">
        <dbReference type="Rhea" id="RHEA:45961"/>
    </physiologicalReaction>
</comment>
<feature type="transmembrane region" description="Helical" evidence="38">
    <location>
        <begin position="20"/>
        <end position="39"/>
    </location>
</feature>
<comment type="caution">
    <text evidence="39">The sequence shown here is derived from an EMBL/GenBank/DDBJ whole genome shotgun (WGS) entry which is preliminary data.</text>
</comment>
<dbReference type="PANTHER" id="PTHR24304">
    <property type="entry name" value="CYTOCHROME P450 FAMILY 7"/>
    <property type="match status" value="1"/>
</dbReference>
<gene>
    <name evidence="39" type="primary">RvY_12757-1</name>
    <name evidence="39" type="synonym">RvY_12757.1</name>
    <name evidence="39" type="ORF">RvY_12757</name>
</gene>
<evidence type="ECO:0000256" key="9">
    <source>
        <dbReference type="ARBA" id="ARBA00022723"/>
    </source>
</evidence>
<evidence type="ECO:0000256" key="26">
    <source>
        <dbReference type="ARBA" id="ARBA00047670"/>
    </source>
</evidence>
<protein>
    <recommendedName>
        <fullName evidence="23">Lanosterol 14-alpha demethylase</fullName>
        <ecNumber evidence="22">1.14.14.154</ecNumber>
    </recommendedName>
</protein>
<keyword evidence="6" id="KW-0153">Cholesterol metabolism</keyword>
<evidence type="ECO:0000256" key="27">
    <source>
        <dbReference type="ARBA" id="ARBA00047702"/>
    </source>
</evidence>
<reference evidence="39 40" key="1">
    <citation type="journal article" date="2016" name="Nat. Commun.">
        <title>Extremotolerant tardigrade genome and improved radiotolerance of human cultured cells by tardigrade-unique protein.</title>
        <authorList>
            <person name="Hashimoto T."/>
            <person name="Horikawa D.D."/>
            <person name="Saito Y."/>
            <person name="Kuwahara H."/>
            <person name="Kozuka-Hata H."/>
            <person name="Shin-I T."/>
            <person name="Minakuchi Y."/>
            <person name="Ohishi K."/>
            <person name="Motoyama A."/>
            <person name="Aizu T."/>
            <person name="Enomoto A."/>
            <person name="Kondo K."/>
            <person name="Tanaka S."/>
            <person name="Hara Y."/>
            <person name="Koshikawa S."/>
            <person name="Sagara H."/>
            <person name="Miura T."/>
            <person name="Yokobori S."/>
            <person name="Miyagawa K."/>
            <person name="Suzuki Y."/>
            <person name="Kubo T."/>
            <person name="Oyama M."/>
            <person name="Kohara Y."/>
            <person name="Fujiyama A."/>
            <person name="Arakawa K."/>
            <person name="Katayama T."/>
            <person name="Toyoda A."/>
            <person name="Kunieda T."/>
        </authorList>
    </citation>
    <scope>NUCLEOTIDE SEQUENCE [LARGE SCALE GENOMIC DNA]</scope>
    <source>
        <strain evidence="39 40">YOKOZUNA-1</strain>
    </source>
</reference>
<evidence type="ECO:0000256" key="8">
    <source>
        <dbReference type="ARBA" id="ARBA00022692"/>
    </source>
</evidence>
<keyword evidence="7 36" id="KW-0349">Heme</keyword>
<dbReference type="SUPFAM" id="SSF48264">
    <property type="entry name" value="Cytochrome P450"/>
    <property type="match status" value="1"/>
</dbReference>
<comment type="subcellular location">
    <subcellularLocation>
        <location evidence="3">Endoplasmic reticulum membrane</location>
        <topology evidence="3">Single-pass membrane protein</topology>
    </subcellularLocation>
</comment>
<dbReference type="InterPro" id="IPR050529">
    <property type="entry name" value="CYP450_sterol_14alpha_dmase"/>
</dbReference>
<dbReference type="InterPro" id="IPR017972">
    <property type="entry name" value="Cyt_P450_CS"/>
</dbReference>
<evidence type="ECO:0000313" key="39">
    <source>
        <dbReference type="EMBL" id="GAV02158.1"/>
    </source>
</evidence>
<evidence type="ECO:0000256" key="21">
    <source>
        <dbReference type="ARBA" id="ARBA00037887"/>
    </source>
</evidence>
<evidence type="ECO:0000256" key="2">
    <source>
        <dbReference type="ARBA" id="ARBA00003690"/>
    </source>
</evidence>
<evidence type="ECO:0000256" key="16">
    <source>
        <dbReference type="ARBA" id="ARBA00023033"/>
    </source>
</evidence>
<comment type="similarity">
    <text evidence="4 37">Belongs to the cytochrome P450 family.</text>
</comment>
<evidence type="ECO:0000256" key="36">
    <source>
        <dbReference type="PIRSR" id="PIRSR602403-1"/>
    </source>
</evidence>
<dbReference type="PRINTS" id="PR00385">
    <property type="entry name" value="P450"/>
</dbReference>
<comment type="catalytic activity">
    <reaction evidence="31">
        <text>32-hydroxy-24,25-dihydrolanosterol + reduced [NADPH--hemoprotein reductase] + O2 = 32-oxo-24,25-dihydrolanosterol + oxidized [NADPH--hemoprotein reductase] + 2 H2O + H(+)</text>
        <dbReference type="Rhea" id="RHEA:75087"/>
        <dbReference type="Rhea" id="RHEA-COMP:11964"/>
        <dbReference type="Rhea" id="RHEA-COMP:11965"/>
        <dbReference type="ChEBI" id="CHEBI:15377"/>
        <dbReference type="ChEBI" id="CHEBI:15378"/>
        <dbReference type="ChEBI" id="CHEBI:15379"/>
        <dbReference type="ChEBI" id="CHEBI:57618"/>
        <dbReference type="ChEBI" id="CHEBI:58210"/>
        <dbReference type="ChEBI" id="CHEBI:87057"/>
        <dbReference type="ChEBI" id="CHEBI:87060"/>
    </reaction>
    <physiologicalReaction direction="left-to-right" evidence="31">
        <dbReference type="Rhea" id="RHEA:75088"/>
    </physiologicalReaction>
</comment>
<dbReference type="PRINTS" id="PR00465">
    <property type="entry name" value="EP450IV"/>
</dbReference>
<evidence type="ECO:0000256" key="3">
    <source>
        <dbReference type="ARBA" id="ARBA00004389"/>
    </source>
</evidence>
<evidence type="ECO:0000256" key="24">
    <source>
        <dbReference type="ARBA" id="ARBA00047379"/>
    </source>
</evidence>
<dbReference type="PANTHER" id="PTHR24304:SF2">
    <property type="entry name" value="24-HYDROXYCHOLESTEROL 7-ALPHA-HYDROXYLASE"/>
    <property type="match status" value="1"/>
</dbReference>
<keyword evidence="15" id="KW-0752">Steroid biosynthesis</keyword>
<comment type="catalytic activity">
    <reaction evidence="25">
        <text>a 14alpha-hydroxymethyl steroid + reduced [NADPH--hemoprotein reductase] + O2 = a 14alpha-formyl steroid + oxidized [NADPH--hemoprotein reductase] + 2 H2O + H(+)</text>
        <dbReference type="Rhea" id="RHEA:68064"/>
        <dbReference type="Rhea" id="RHEA-COMP:11964"/>
        <dbReference type="Rhea" id="RHEA-COMP:11965"/>
        <dbReference type="ChEBI" id="CHEBI:15377"/>
        <dbReference type="ChEBI" id="CHEBI:15378"/>
        <dbReference type="ChEBI" id="CHEBI:15379"/>
        <dbReference type="ChEBI" id="CHEBI:57618"/>
        <dbReference type="ChEBI" id="CHEBI:58210"/>
        <dbReference type="ChEBI" id="CHEBI:176901"/>
        <dbReference type="ChEBI" id="CHEBI:176902"/>
    </reaction>
    <physiologicalReaction direction="left-to-right" evidence="25">
        <dbReference type="Rhea" id="RHEA:68065"/>
    </physiologicalReaction>
</comment>
<dbReference type="AlphaFoldDB" id="A0A1D1VR05"/>
<evidence type="ECO:0000256" key="19">
    <source>
        <dbReference type="ARBA" id="ARBA00023166"/>
    </source>
</evidence>
<evidence type="ECO:0000256" key="12">
    <source>
        <dbReference type="ARBA" id="ARBA00022989"/>
    </source>
</evidence>
<dbReference type="Pfam" id="PF00067">
    <property type="entry name" value="p450"/>
    <property type="match status" value="1"/>
</dbReference>
<keyword evidence="16 37" id="KW-0503">Monooxygenase</keyword>
<comment type="pathway">
    <text evidence="21">Steroid biosynthesis; zymosterol biosynthesis; zymosterol from lanosterol: step 1/6.</text>
</comment>
<comment type="catalytic activity">
    <reaction evidence="33">
        <text>a 14alpha-methyl steroid + reduced [NADPH--hemoprotein reductase] + O2 = a 14alpha-hydroxymethyl steroid + oxidized [NADPH--hemoprotein reductase] + H2O + H(+)</text>
        <dbReference type="Rhea" id="RHEA:68060"/>
        <dbReference type="Rhea" id="RHEA-COMP:11964"/>
        <dbReference type="Rhea" id="RHEA-COMP:11965"/>
        <dbReference type="ChEBI" id="CHEBI:15377"/>
        <dbReference type="ChEBI" id="CHEBI:15378"/>
        <dbReference type="ChEBI" id="CHEBI:15379"/>
        <dbReference type="ChEBI" id="CHEBI:57618"/>
        <dbReference type="ChEBI" id="CHEBI:58210"/>
        <dbReference type="ChEBI" id="CHEBI:138029"/>
        <dbReference type="ChEBI" id="CHEBI:176901"/>
    </reaction>
    <physiologicalReaction direction="left-to-right" evidence="33">
        <dbReference type="Rhea" id="RHEA:68061"/>
    </physiologicalReaction>
</comment>
<dbReference type="EC" id="1.14.14.154" evidence="22"/>
<feature type="binding site" description="axial binding residue" evidence="36">
    <location>
        <position position="438"/>
    </location>
    <ligand>
        <name>heme</name>
        <dbReference type="ChEBI" id="CHEBI:30413"/>
    </ligand>
    <ligandPart>
        <name>Fe</name>
        <dbReference type="ChEBI" id="CHEBI:18248"/>
    </ligandPart>
</feature>
<dbReference type="GO" id="GO:0005789">
    <property type="term" value="C:endoplasmic reticulum membrane"/>
    <property type="evidence" value="ECO:0007669"/>
    <property type="project" value="UniProtKB-SubCell"/>
</dbReference>
<dbReference type="Proteomes" id="UP000186922">
    <property type="component" value="Unassembled WGS sequence"/>
</dbReference>
<dbReference type="CDD" id="cd11042">
    <property type="entry name" value="CYP51-like"/>
    <property type="match status" value="1"/>
</dbReference>
<evidence type="ECO:0000256" key="5">
    <source>
        <dbReference type="ARBA" id="ARBA00022516"/>
    </source>
</evidence>
<comment type="catalytic activity">
    <reaction evidence="26">
        <text>lanosterol + 3 reduced [NADPH--hemoprotein reductase] + 3 O2 = 4,4-dimethyl-5alpha-cholesta-8,14,24-trien-3beta-ol + formate + 3 oxidized [NADPH--hemoprotein reductase] + 4 H2O + 4 H(+)</text>
        <dbReference type="Rhea" id="RHEA:25286"/>
        <dbReference type="Rhea" id="RHEA-COMP:11964"/>
        <dbReference type="Rhea" id="RHEA-COMP:11965"/>
        <dbReference type="ChEBI" id="CHEBI:15377"/>
        <dbReference type="ChEBI" id="CHEBI:15378"/>
        <dbReference type="ChEBI" id="CHEBI:15379"/>
        <dbReference type="ChEBI" id="CHEBI:15740"/>
        <dbReference type="ChEBI" id="CHEBI:16521"/>
        <dbReference type="ChEBI" id="CHEBI:17813"/>
        <dbReference type="ChEBI" id="CHEBI:57618"/>
        <dbReference type="ChEBI" id="CHEBI:58210"/>
        <dbReference type="EC" id="1.14.14.154"/>
    </reaction>
    <physiologicalReaction direction="left-to-right" evidence="26">
        <dbReference type="Rhea" id="RHEA:25287"/>
    </physiologicalReaction>
</comment>
<dbReference type="InterPro" id="IPR002403">
    <property type="entry name" value="Cyt_P450_E_grp-IV"/>
</dbReference>
<keyword evidence="14 36" id="KW-0408">Iron</keyword>
<evidence type="ECO:0000256" key="6">
    <source>
        <dbReference type="ARBA" id="ARBA00022548"/>
    </source>
</evidence>
<evidence type="ECO:0000256" key="23">
    <source>
        <dbReference type="ARBA" id="ARBA00041158"/>
    </source>
</evidence>
<evidence type="ECO:0000256" key="11">
    <source>
        <dbReference type="ARBA" id="ARBA00022824"/>
    </source>
</evidence>
<comment type="catalytic activity">
    <reaction evidence="28">
        <text>24,25-dihydrolanosterol + reduced [NADPH--hemoprotein reductase] + O2 = 32-hydroxy-24,25-dihydrolanosterol + oxidized [NADPH--hemoprotein reductase] + H2O + H(+)</text>
        <dbReference type="Rhea" id="RHEA:75079"/>
        <dbReference type="Rhea" id="RHEA-COMP:11964"/>
        <dbReference type="Rhea" id="RHEA-COMP:11965"/>
        <dbReference type="ChEBI" id="CHEBI:15377"/>
        <dbReference type="ChEBI" id="CHEBI:15378"/>
        <dbReference type="ChEBI" id="CHEBI:15379"/>
        <dbReference type="ChEBI" id="CHEBI:28113"/>
        <dbReference type="ChEBI" id="CHEBI:57618"/>
        <dbReference type="ChEBI" id="CHEBI:58210"/>
        <dbReference type="ChEBI" id="CHEBI:87057"/>
    </reaction>
    <physiologicalReaction direction="left-to-right" evidence="28">
        <dbReference type="Rhea" id="RHEA:75080"/>
    </physiologicalReaction>
</comment>
<keyword evidence="13 37" id="KW-0560">Oxidoreductase</keyword>
<evidence type="ECO:0000256" key="22">
    <source>
        <dbReference type="ARBA" id="ARBA00038974"/>
    </source>
</evidence>
<comment type="cofactor">
    <cofactor evidence="1 36">
        <name>heme</name>
        <dbReference type="ChEBI" id="CHEBI:30413"/>
    </cofactor>
</comment>
<evidence type="ECO:0000256" key="15">
    <source>
        <dbReference type="ARBA" id="ARBA00023011"/>
    </source>
</evidence>
<keyword evidence="19" id="KW-1207">Sterol metabolism</keyword>
<keyword evidence="18 38" id="KW-0472">Membrane</keyword>
<evidence type="ECO:0000256" key="17">
    <source>
        <dbReference type="ARBA" id="ARBA00023098"/>
    </source>
</evidence>
<evidence type="ECO:0000313" key="40">
    <source>
        <dbReference type="Proteomes" id="UP000186922"/>
    </source>
</evidence>
<evidence type="ECO:0000256" key="30">
    <source>
        <dbReference type="ARBA" id="ARBA00048479"/>
    </source>
</evidence>
<keyword evidence="15" id="KW-0756">Sterol biosynthesis</keyword>
<evidence type="ECO:0000256" key="34">
    <source>
        <dbReference type="ARBA" id="ARBA00049163"/>
    </source>
</evidence>
<dbReference type="GO" id="GO:0005506">
    <property type="term" value="F:iron ion binding"/>
    <property type="evidence" value="ECO:0007669"/>
    <property type="project" value="InterPro"/>
</dbReference>
<evidence type="ECO:0000256" key="38">
    <source>
        <dbReference type="SAM" id="Phobius"/>
    </source>
</evidence>
<comment type="catalytic activity">
    <reaction evidence="35">
        <text>a 14alpha-formyl steroid + reduced [NADPH--hemoprotein reductase] + O2 = a Delta(14) steroid + formate + oxidized [NADPH--hemoprotein reductase] + H2O + 2 H(+)</text>
        <dbReference type="Rhea" id="RHEA:68068"/>
        <dbReference type="Rhea" id="RHEA-COMP:11964"/>
        <dbReference type="Rhea" id="RHEA-COMP:11965"/>
        <dbReference type="ChEBI" id="CHEBI:15377"/>
        <dbReference type="ChEBI" id="CHEBI:15378"/>
        <dbReference type="ChEBI" id="CHEBI:15379"/>
        <dbReference type="ChEBI" id="CHEBI:15740"/>
        <dbReference type="ChEBI" id="CHEBI:57618"/>
        <dbReference type="ChEBI" id="CHEBI:58210"/>
        <dbReference type="ChEBI" id="CHEBI:138031"/>
        <dbReference type="ChEBI" id="CHEBI:176902"/>
    </reaction>
    <physiologicalReaction direction="left-to-right" evidence="35">
        <dbReference type="Rhea" id="RHEA:68069"/>
    </physiologicalReaction>
</comment>
<keyword evidence="10" id="KW-0152">Cholesterol biosynthesis</keyword>
<evidence type="ECO:0000256" key="10">
    <source>
        <dbReference type="ARBA" id="ARBA00022778"/>
    </source>
</evidence>
<evidence type="ECO:0000256" key="25">
    <source>
        <dbReference type="ARBA" id="ARBA00047587"/>
    </source>
</evidence>
<name>A0A1D1VR05_RAMVA</name>
<evidence type="ECO:0000256" key="20">
    <source>
        <dbReference type="ARBA" id="ARBA00023221"/>
    </source>
</evidence>
<dbReference type="FunFam" id="1.10.630.10:FF:000027">
    <property type="entry name" value="lanosterol 14-alpha demethylase isoform X1"/>
    <property type="match status" value="1"/>
</dbReference>
<evidence type="ECO:0000256" key="18">
    <source>
        <dbReference type="ARBA" id="ARBA00023136"/>
    </source>
</evidence>
<keyword evidence="20" id="KW-0753">Steroid metabolism</keyword>
<comment type="catalytic activity">
    <reaction evidence="24">
        <text>32-hydroxylanosterol + reduced [NADPH--hemoprotein reductase] + O2 = 32-oxolanosterol + oxidized [NADPH--hemoprotein reductase] + 2 H2O + H(+)</text>
        <dbReference type="Rhea" id="RHEA:75107"/>
        <dbReference type="Rhea" id="RHEA-COMP:11964"/>
        <dbReference type="Rhea" id="RHEA-COMP:11965"/>
        <dbReference type="ChEBI" id="CHEBI:15377"/>
        <dbReference type="ChEBI" id="CHEBI:15378"/>
        <dbReference type="ChEBI" id="CHEBI:15379"/>
        <dbReference type="ChEBI" id="CHEBI:57618"/>
        <dbReference type="ChEBI" id="CHEBI:58210"/>
        <dbReference type="ChEBI" id="CHEBI:166681"/>
        <dbReference type="ChEBI" id="CHEBI:166806"/>
    </reaction>
    <physiologicalReaction direction="left-to-right" evidence="24">
        <dbReference type="Rhea" id="RHEA:75108"/>
    </physiologicalReaction>
</comment>
<dbReference type="InterPro" id="IPR036396">
    <property type="entry name" value="Cyt_P450_sf"/>
</dbReference>
<keyword evidence="8 38" id="KW-0812">Transmembrane</keyword>
<dbReference type="InterPro" id="IPR001128">
    <property type="entry name" value="Cyt_P450"/>
</dbReference>
<keyword evidence="40" id="KW-1185">Reference proteome</keyword>
<keyword evidence="9 36" id="KW-0479">Metal-binding</keyword>
<dbReference type="GO" id="GO:0020037">
    <property type="term" value="F:heme binding"/>
    <property type="evidence" value="ECO:0007669"/>
    <property type="project" value="InterPro"/>
</dbReference>
<comment type="catalytic activity">
    <reaction evidence="30">
        <text>32-oxolanosterol + reduced [NADPH--hemoprotein reductase] + O2 = 4,4-dimethyl-5alpha-cholesta-8,14,24-trien-3beta-ol + formate + oxidized [NADPH--hemoprotein reductase] + H2O + 2 H(+)</text>
        <dbReference type="Rhea" id="RHEA:75111"/>
        <dbReference type="Rhea" id="RHEA-COMP:11964"/>
        <dbReference type="Rhea" id="RHEA-COMP:11965"/>
        <dbReference type="ChEBI" id="CHEBI:15377"/>
        <dbReference type="ChEBI" id="CHEBI:15378"/>
        <dbReference type="ChEBI" id="CHEBI:15379"/>
        <dbReference type="ChEBI" id="CHEBI:15740"/>
        <dbReference type="ChEBI" id="CHEBI:17813"/>
        <dbReference type="ChEBI" id="CHEBI:57618"/>
        <dbReference type="ChEBI" id="CHEBI:58210"/>
        <dbReference type="ChEBI" id="CHEBI:166681"/>
    </reaction>
    <physiologicalReaction direction="left-to-right" evidence="30">
        <dbReference type="Rhea" id="RHEA:75112"/>
    </physiologicalReaction>
</comment>
<dbReference type="STRING" id="947166.A0A1D1VR05"/>
<evidence type="ECO:0000256" key="29">
    <source>
        <dbReference type="ARBA" id="ARBA00048245"/>
    </source>
</evidence>
<evidence type="ECO:0000256" key="32">
    <source>
        <dbReference type="ARBA" id="ARBA00048839"/>
    </source>
</evidence>
<evidence type="ECO:0000256" key="1">
    <source>
        <dbReference type="ARBA" id="ARBA00001971"/>
    </source>
</evidence>
<keyword evidence="5" id="KW-0444">Lipid biosynthesis</keyword>
<organism evidence="39 40">
    <name type="scientific">Ramazzottius varieornatus</name>
    <name type="common">Water bear</name>
    <name type="synonym">Tardigrade</name>
    <dbReference type="NCBI Taxonomy" id="947166"/>
    <lineage>
        <taxon>Eukaryota</taxon>
        <taxon>Metazoa</taxon>
        <taxon>Ecdysozoa</taxon>
        <taxon>Tardigrada</taxon>
        <taxon>Eutardigrada</taxon>
        <taxon>Parachela</taxon>
        <taxon>Hypsibioidea</taxon>
        <taxon>Ramazzottiidae</taxon>
        <taxon>Ramazzottius</taxon>
    </lineage>
</organism>
<sequence>MMEGFSGFVTEAFSCCNRQTTISVLAVCIIFVLYLWRYVRTSGSSQKDLPPLVPYTIPFLGSALDFGINPVAFLENAYYKYGPVFSMQMMGKTFTYVVGSDASALFFNSKNEDLNAEEIYGKLVTPVFGKGVAYDVPNNVFMEQKKMFKTGLNIAQFRAHIPMIIEETEKYFERWGDYGKKDLFHAMAELVILTASRCLQGKEIRAVLNEEVAQLYADLDGGFSHEAWLLPAWLPLPSFRRRDAAHKRMKQIFHGAIQKRRESGVRDDDMLQTLIDSTYKDGTHLTDDQIAGMLIGLLMAGQHTSSTSSSWMGFFLAKNQALQKAVVEEQKMVCGTPYQPLSFEVLKDLDLLDRCVKETLRLRPPIMTMMRVVKTEQEVKGYKIPPGHQICVSPPVNQHVKDSWENPDEFDPDRYLNPDITSETKFSYVPFGAGRHRCIGEQFAYVQIKTIWATLLRKYKFDLVGGYFPETNFTTMIHTPKNPIIQYERRKE</sequence>
<evidence type="ECO:0000256" key="31">
    <source>
        <dbReference type="ARBA" id="ARBA00048736"/>
    </source>
</evidence>
<comment type="function">
    <text evidence="2">May be involved in the metabolism of insect hormones and in the breakdown of synthetic insecticides.</text>
</comment>